<protein>
    <submittedName>
        <fullName evidence="1">Uncharacterized protein</fullName>
    </submittedName>
</protein>
<reference evidence="1" key="1">
    <citation type="submission" date="2014-11" db="EMBL/GenBank/DDBJ databases">
        <authorList>
            <person name="Amaro Gonzalez C."/>
        </authorList>
    </citation>
    <scope>NUCLEOTIDE SEQUENCE</scope>
</reference>
<proteinExistence type="predicted"/>
<dbReference type="AlphaFoldDB" id="A0A0E9UNE8"/>
<evidence type="ECO:0000313" key="1">
    <source>
        <dbReference type="EMBL" id="JAH66735.1"/>
    </source>
</evidence>
<dbReference type="EMBL" id="GBXM01041842">
    <property type="protein sequence ID" value="JAH66735.1"/>
    <property type="molecule type" value="Transcribed_RNA"/>
</dbReference>
<sequence>MTTQRVLVYYCTTNVTVDCAMLY</sequence>
<organism evidence="1">
    <name type="scientific">Anguilla anguilla</name>
    <name type="common">European freshwater eel</name>
    <name type="synonym">Muraena anguilla</name>
    <dbReference type="NCBI Taxonomy" id="7936"/>
    <lineage>
        <taxon>Eukaryota</taxon>
        <taxon>Metazoa</taxon>
        <taxon>Chordata</taxon>
        <taxon>Craniata</taxon>
        <taxon>Vertebrata</taxon>
        <taxon>Euteleostomi</taxon>
        <taxon>Actinopterygii</taxon>
        <taxon>Neopterygii</taxon>
        <taxon>Teleostei</taxon>
        <taxon>Anguilliformes</taxon>
        <taxon>Anguillidae</taxon>
        <taxon>Anguilla</taxon>
    </lineage>
</organism>
<reference evidence="1" key="2">
    <citation type="journal article" date="2015" name="Fish Shellfish Immunol.">
        <title>Early steps in the European eel (Anguilla anguilla)-Vibrio vulnificus interaction in the gills: Role of the RtxA13 toxin.</title>
        <authorList>
            <person name="Callol A."/>
            <person name="Pajuelo D."/>
            <person name="Ebbesson L."/>
            <person name="Teles M."/>
            <person name="MacKenzie S."/>
            <person name="Amaro C."/>
        </authorList>
    </citation>
    <scope>NUCLEOTIDE SEQUENCE</scope>
</reference>
<name>A0A0E9UNE8_ANGAN</name>
<accession>A0A0E9UNE8</accession>